<dbReference type="Pfam" id="PF07980">
    <property type="entry name" value="SusD_RagB"/>
    <property type="match status" value="1"/>
</dbReference>
<keyword evidence="3" id="KW-0732">Signal</keyword>
<comment type="similarity">
    <text evidence="2">Belongs to the SusD family.</text>
</comment>
<dbReference type="eggNOG" id="COG0614">
    <property type="taxonomic scope" value="Bacteria"/>
</dbReference>
<evidence type="ECO:0000256" key="4">
    <source>
        <dbReference type="ARBA" id="ARBA00023136"/>
    </source>
</evidence>
<keyword evidence="4" id="KW-0472">Membrane</keyword>
<dbReference type="GO" id="GO:0009279">
    <property type="term" value="C:cell outer membrane"/>
    <property type="evidence" value="ECO:0007669"/>
    <property type="project" value="UniProtKB-SubCell"/>
</dbReference>
<feature type="domain" description="RagB/SusD" evidence="6">
    <location>
        <begin position="354"/>
        <end position="620"/>
    </location>
</feature>
<dbReference type="PROSITE" id="PS51257">
    <property type="entry name" value="PROKAR_LIPOPROTEIN"/>
    <property type="match status" value="1"/>
</dbReference>
<dbReference type="InterPro" id="IPR012944">
    <property type="entry name" value="SusD_RagB_dom"/>
</dbReference>
<dbReference type="Proteomes" id="UP000003160">
    <property type="component" value="Unassembled WGS sequence"/>
</dbReference>
<evidence type="ECO:0000313" key="7">
    <source>
        <dbReference type="EMBL" id="EFA44226.1"/>
    </source>
</evidence>
<dbReference type="EMBL" id="ACKS01000058">
    <property type="protein sequence ID" value="EFA44226.1"/>
    <property type="molecule type" value="Genomic_DNA"/>
</dbReference>
<dbReference type="InterPro" id="IPR011990">
    <property type="entry name" value="TPR-like_helical_dom_sf"/>
</dbReference>
<keyword evidence="5" id="KW-0998">Cell outer membrane</keyword>
<evidence type="ECO:0000256" key="3">
    <source>
        <dbReference type="ARBA" id="ARBA00022729"/>
    </source>
</evidence>
<keyword evidence="8" id="KW-1185">Reference proteome</keyword>
<sequence length="620" mass="71616">MDFKIGIMKSLKKTLYNGILAVAAMTLTVGCEDLALGENFLQKPPSTDVTIDTIFGKAEYAQRVLWKSYQYLPYGMETPGFWTQMCMSTIEGLTDINYDNIGWSALSNTYYPGLYNAAVENDTRKNSNRTKMQFSQSGFWTGVRHAWLFVQNVDRVPDMDAAEKSRLTAEAKMMVAVFYAHMLRHYGALPIIDHALSAEDDKFPARATLQETVDFIVKLLDEAIACKEFPWNIDESERDNWDGRMTKAGAMALKTRVLLFVASPLFNDAKPFAEGEASDKKMTWFGGYDKARWKQAADACKDFFDALNANGYYKLVEAGDNGISDERNAYTSAYFDRGNTETLIACRRQYLATKNNSQFDKALRWGAYCPTKEFFDMFEMKDGRKFDWNNAEMKKNPFKNRDPRLYENIILDGDRYNGRKADMVDQNPKDKANYPKGKDWKQGRMHQLSLATGLACRKWGLDRNNEAYSRPVQWPIMRMAEVYLNYAEALNEYHDGPTPEAYKYINAVRARVGMPGLKSGMTKQEFREAVLHERAVEFAYEEVRFFDLIRWKKYDVFETPLHGLHVYRHKKTKAYLIEPFKLTKYSRVWWKSGWEPRMCLSAFPSKEVNKGYGLVQNPGW</sequence>
<comment type="subcellular location">
    <subcellularLocation>
        <location evidence="1">Cell outer membrane</location>
    </subcellularLocation>
</comment>
<accession>D1PWP5</accession>
<evidence type="ECO:0000256" key="1">
    <source>
        <dbReference type="ARBA" id="ARBA00004442"/>
    </source>
</evidence>
<comment type="caution">
    <text evidence="7">The sequence shown here is derived from an EMBL/GenBank/DDBJ whole genome shotgun (WGS) entry which is preliminary data.</text>
</comment>
<dbReference type="Gene3D" id="1.25.40.390">
    <property type="match status" value="1"/>
</dbReference>
<evidence type="ECO:0000313" key="8">
    <source>
        <dbReference type="Proteomes" id="UP000003160"/>
    </source>
</evidence>
<proteinExistence type="inferred from homology"/>
<evidence type="ECO:0000256" key="5">
    <source>
        <dbReference type="ARBA" id="ARBA00023237"/>
    </source>
</evidence>
<organism evidence="7 8">
    <name type="scientific">Hallella bergensis DSM 17361</name>
    <dbReference type="NCBI Taxonomy" id="585502"/>
    <lineage>
        <taxon>Bacteria</taxon>
        <taxon>Pseudomonadati</taxon>
        <taxon>Bacteroidota</taxon>
        <taxon>Bacteroidia</taxon>
        <taxon>Bacteroidales</taxon>
        <taxon>Prevotellaceae</taxon>
        <taxon>Hallella</taxon>
    </lineage>
</organism>
<dbReference type="AlphaFoldDB" id="D1PWP5"/>
<name>D1PWP5_9BACT</name>
<reference evidence="7 8" key="1">
    <citation type="submission" date="2009-10" db="EMBL/GenBank/DDBJ databases">
        <authorList>
            <person name="Qin X."/>
            <person name="Bachman B."/>
            <person name="Battles P."/>
            <person name="Bell A."/>
            <person name="Bess C."/>
            <person name="Bickham C."/>
            <person name="Chaboub L."/>
            <person name="Chen D."/>
            <person name="Coyle M."/>
            <person name="Deiros D.R."/>
            <person name="Dinh H."/>
            <person name="Forbes L."/>
            <person name="Fowler G."/>
            <person name="Francisco L."/>
            <person name="Fu Q."/>
            <person name="Gubbala S."/>
            <person name="Hale W."/>
            <person name="Han Y."/>
            <person name="Hemphill L."/>
            <person name="Highlander S.K."/>
            <person name="Hirani K."/>
            <person name="Hogues M."/>
            <person name="Jackson L."/>
            <person name="Jakkamsetti A."/>
            <person name="Javaid M."/>
            <person name="Jiang H."/>
            <person name="Korchina V."/>
            <person name="Kovar C."/>
            <person name="Lara F."/>
            <person name="Lee S."/>
            <person name="Mata R."/>
            <person name="Mathew T."/>
            <person name="Moen C."/>
            <person name="Morales K."/>
            <person name="Munidasa M."/>
            <person name="Nazareth L."/>
            <person name="Ngo R."/>
            <person name="Nguyen L."/>
            <person name="Okwuonu G."/>
            <person name="Ongeri F."/>
            <person name="Patil S."/>
            <person name="Petrosino J."/>
            <person name="Pham C."/>
            <person name="Pham P."/>
            <person name="Pu L.-L."/>
            <person name="Puazo M."/>
            <person name="Raj R."/>
            <person name="Reid J."/>
            <person name="Rouhana J."/>
            <person name="Saada N."/>
            <person name="Shang Y."/>
            <person name="Simmons D."/>
            <person name="Thornton R."/>
            <person name="Warren J."/>
            <person name="Weissenberger G."/>
            <person name="Zhang J."/>
            <person name="Zhang L."/>
            <person name="Zhou C."/>
            <person name="Zhu D."/>
            <person name="Muzny D."/>
            <person name="Worley K."/>
            <person name="Gibbs R."/>
        </authorList>
    </citation>
    <scope>NUCLEOTIDE SEQUENCE [LARGE SCALE GENOMIC DNA]</scope>
    <source>
        <strain evidence="7 8">DSM 17361</strain>
    </source>
</reference>
<evidence type="ECO:0000256" key="2">
    <source>
        <dbReference type="ARBA" id="ARBA00006275"/>
    </source>
</evidence>
<gene>
    <name evidence="7" type="ORF">HMPREF0645_1380</name>
</gene>
<dbReference type="HOGENOM" id="CLU_015553_0_3_10"/>
<dbReference type="SUPFAM" id="SSF48452">
    <property type="entry name" value="TPR-like"/>
    <property type="match status" value="1"/>
</dbReference>
<protein>
    <submittedName>
        <fullName evidence="7">SusD family protein</fullName>
    </submittedName>
</protein>
<evidence type="ECO:0000259" key="6">
    <source>
        <dbReference type="Pfam" id="PF07980"/>
    </source>
</evidence>